<dbReference type="InterPro" id="IPR036860">
    <property type="entry name" value="SH2_dom_sf"/>
</dbReference>
<evidence type="ECO:0000313" key="2">
    <source>
        <dbReference type="EMBL" id="RMZ54068.1"/>
    </source>
</evidence>
<organism evidence="1 3">
    <name type="scientific">Auxenochlorella protothecoides</name>
    <name type="common">Green microalga</name>
    <name type="synonym">Chlorella protothecoides</name>
    <dbReference type="NCBI Taxonomy" id="3075"/>
    <lineage>
        <taxon>Eukaryota</taxon>
        <taxon>Viridiplantae</taxon>
        <taxon>Chlorophyta</taxon>
        <taxon>core chlorophytes</taxon>
        <taxon>Trebouxiophyceae</taxon>
        <taxon>Chlorellales</taxon>
        <taxon>Chlorellaceae</taxon>
        <taxon>Auxenochlorella</taxon>
    </lineage>
</organism>
<protein>
    <recommendedName>
        <fullName evidence="5">SH2 domain-containing protein</fullName>
    </recommendedName>
</protein>
<evidence type="ECO:0008006" key="5">
    <source>
        <dbReference type="Google" id="ProtNLM"/>
    </source>
</evidence>
<gene>
    <name evidence="2" type="ORF">APUTEX25_002645</name>
    <name evidence="1" type="ORF">F751_6639</name>
</gene>
<evidence type="ECO:0000313" key="4">
    <source>
        <dbReference type="Proteomes" id="UP000279271"/>
    </source>
</evidence>
<dbReference type="AlphaFoldDB" id="A0A087SLS8"/>
<dbReference type="KEGG" id="apro:F751_6639"/>
<name>A0A087SLS8_AUXPR</name>
<reference evidence="2" key="3">
    <citation type="submission" date="2018-10" db="EMBL/GenBank/DDBJ databases">
        <authorList>
            <person name="Hovde B."/>
            <person name="Zhang X."/>
        </authorList>
    </citation>
    <scope>NUCLEOTIDE SEQUENCE [LARGE SCALE GENOMIC DNA]</scope>
    <source>
        <strain evidence="2">UTEX 25</strain>
    </source>
</reference>
<dbReference type="GeneID" id="23618030"/>
<dbReference type="CDD" id="cd00173">
    <property type="entry name" value="SH2"/>
    <property type="match status" value="1"/>
</dbReference>
<reference evidence="2" key="4">
    <citation type="submission" date="2018-11" db="EMBL/GenBank/DDBJ databases">
        <title>Characterization of plant carbon substrate utilization by Auxenochlorella protothecoides.</title>
        <authorList>
            <person name="Vogler B.W."/>
            <person name="Starkenburg S.R."/>
            <person name="Sudasinghe N."/>
            <person name="Schambach J.Y."/>
            <person name="Rollin J.A."/>
            <person name="Pattathil S."/>
            <person name="Barry A.N."/>
        </authorList>
    </citation>
    <scope>NUCLEOTIDE SEQUENCE [LARGE SCALE GENOMIC DNA]</scope>
    <source>
        <strain evidence="2">UTEX 25</strain>
    </source>
</reference>
<accession>A0A087SLS8</accession>
<reference evidence="4" key="2">
    <citation type="journal article" date="2018" name="Algal Res.">
        <title>Characterization of plant carbon substrate utilization by Auxenochlorella protothecoides.</title>
        <authorList>
            <person name="Vogler B.W."/>
            <person name="Starkenburg S.R."/>
            <person name="Sudasinghe N."/>
            <person name="Schambach J.Y."/>
            <person name="Rollin J.A."/>
            <person name="Pattathil S."/>
            <person name="Barry A.N."/>
        </authorList>
    </citation>
    <scope>NUCLEOTIDE SEQUENCE [LARGE SCALE GENOMIC DNA]</scope>
    <source>
        <strain evidence="4">UTEX 25</strain>
    </source>
</reference>
<sequence>MPGGTVDPALLPLSNRQSCVLASSIPDLQLGKDLGIPGLSSLQLKLARAPYAARSVEYTERAITLWQLEGRAPIPVEVQMEITQAPSLFALPVMQKRPWETPFQARGQCRIRMSWRCSIPLRFPASVTPCALDEAAMSSPEDWTPSLEGAPTGLSLVGSSAKEREILLTAAPDKTTFEYVAMFTFPKLAFGAPSQMRPRWMAFVGRLFTPDSYLVAILKVPTVVMSRNADQQSKAQSLLWGKVMPLSSTSLDYTPFIDHVKGYVELTACRRFTHLGILRQLTPADFEFLAAKAGFVKVDGSIRRKPSSSEFSTFNIWLDGHLQTIHHCRAHFERLDPLILAGFACTREAARKAIWDQPPGAFLLRFGSKGGQLVMTLKSFSGSVDHVLLNHFRLQAEGLENTVQAYPEARLLLDTSTGYLHNLNHALQWHYINQDGGDVPGPKRRKDYCSSPTECSSRNQGPCEGSGSFPSLAGFPLGPGLPHGPVDMLLAPPGPGEGHSAPPSLVRGPGADAHTLYNPLIDGSFLLPSGMLPHPGSADFLHLSGGQDGPGAWN</sequence>
<dbReference type="Gene3D" id="3.30.505.10">
    <property type="entry name" value="SH2 domain"/>
    <property type="match status" value="1"/>
</dbReference>
<evidence type="ECO:0000313" key="1">
    <source>
        <dbReference type="EMBL" id="KFM26682.1"/>
    </source>
</evidence>
<dbReference type="RefSeq" id="XP_011399620.1">
    <property type="nucleotide sequence ID" value="XM_011401318.1"/>
</dbReference>
<dbReference type="Proteomes" id="UP000028924">
    <property type="component" value="Unassembled WGS sequence"/>
</dbReference>
<dbReference type="Proteomes" id="UP000279271">
    <property type="component" value="Unassembled WGS sequence"/>
</dbReference>
<dbReference type="EMBL" id="KL662130">
    <property type="protein sequence ID" value="KFM26682.1"/>
    <property type="molecule type" value="Genomic_DNA"/>
</dbReference>
<dbReference type="EMBL" id="QOKY01000184">
    <property type="protein sequence ID" value="RMZ54068.1"/>
    <property type="molecule type" value="Genomic_DNA"/>
</dbReference>
<evidence type="ECO:0000313" key="3">
    <source>
        <dbReference type="Proteomes" id="UP000028924"/>
    </source>
</evidence>
<dbReference type="SUPFAM" id="SSF55550">
    <property type="entry name" value="SH2 domain"/>
    <property type="match status" value="1"/>
</dbReference>
<reference evidence="1 3" key="1">
    <citation type="journal article" date="2014" name="BMC Genomics">
        <title>Oil accumulation mechanisms of the oleaginous microalga Chlorella protothecoides revealed through its genome, transcriptomes, and proteomes.</title>
        <authorList>
            <person name="Gao C."/>
            <person name="Wang Y."/>
            <person name="Shen Y."/>
            <person name="Yan D."/>
            <person name="He X."/>
            <person name="Dai J."/>
            <person name="Wu Q."/>
        </authorList>
    </citation>
    <scope>NUCLEOTIDE SEQUENCE [LARGE SCALE GENOMIC DNA]</scope>
    <source>
        <strain evidence="1 3">0710</strain>
    </source>
</reference>
<proteinExistence type="predicted"/>
<keyword evidence="3" id="KW-1185">Reference proteome</keyword>
<dbReference type="OrthoDB" id="541552at2759"/>